<sequence>MARNKAGYKEALIAFSNIPENRWESILNQPQPVYLRQHKGPSKYSKTSKLSTQRWKERNSAPFHQSNPLDHTSEGFDIMDWSRKVLKNPDPTQLLETEYSLEQTRPMESRVNVGRGEASDAEILEANSSPLEDGVNYLNESAF</sequence>
<gene>
    <name evidence="1" type="ORF">JR316_0009281</name>
</gene>
<comment type="caution">
    <text evidence="1">The sequence shown here is derived from an EMBL/GenBank/DDBJ whole genome shotgun (WGS) entry which is preliminary data.</text>
</comment>
<accession>A0ACB8GUW6</accession>
<organism evidence="1 2">
    <name type="scientific">Psilocybe cubensis</name>
    <name type="common">Psychedelic mushroom</name>
    <name type="synonym">Stropharia cubensis</name>
    <dbReference type="NCBI Taxonomy" id="181762"/>
    <lineage>
        <taxon>Eukaryota</taxon>
        <taxon>Fungi</taxon>
        <taxon>Dikarya</taxon>
        <taxon>Basidiomycota</taxon>
        <taxon>Agaricomycotina</taxon>
        <taxon>Agaricomycetes</taxon>
        <taxon>Agaricomycetidae</taxon>
        <taxon>Agaricales</taxon>
        <taxon>Agaricineae</taxon>
        <taxon>Strophariaceae</taxon>
        <taxon>Psilocybe</taxon>
    </lineage>
</organism>
<protein>
    <submittedName>
        <fullName evidence="1">Uncharacterized protein</fullName>
    </submittedName>
</protein>
<reference evidence="1" key="1">
    <citation type="submission" date="2021-10" db="EMBL/GenBank/DDBJ databases">
        <title>Psilocybe cubensis genome.</title>
        <authorList>
            <person name="Mckernan K.J."/>
            <person name="Crawford S."/>
            <person name="Trippe A."/>
            <person name="Kane L.T."/>
            <person name="Mclaughlin S."/>
        </authorList>
    </citation>
    <scope>NUCLEOTIDE SEQUENCE</scope>
    <source>
        <strain evidence="1">MGC-MH-2018</strain>
    </source>
</reference>
<evidence type="ECO:0000313" key="2">
    <source>
        <dbReference type="Proteomes" id="UP000664032"/>
    </source>
</evidence>
<keyword evidence="2" id="KW-1185">Reference proteome</keyword>
<name>A0ACB8GUW6_PSICU</name>
<dbReference type="Proteomes" id="UP000664032">
    <property type="component" value="Unassembled WGS sequence"/>
</dbReference>
<proteinExistence type="predicted"/>
<evidence type="ECO:0000313" key="1">
    <source>
        <dbReference type="EMBL" id="KAH9478819.1"/>
    </source>
</evidence>
<dbReference type="EMBL" id="JAFIQS020000008">
    <property type="protein sequence ID" value="KAH9478819.1"/>
    <property type="molecule type" value="Genomic_DNA"/>
</dbReference>